<evidence type="ECO:0000256" key="1">
    <source>
        <dbReference type="SAM" id="MobiDB-lite"/>
    </source>
</evidence>
<dbReference type="InterPro" id="IPR051172">
    <property type="entry name" value="Chlamydia_OmcB"/>
</dbReference>
<dbReference type="InterPro" id="IPR013783">
    <property type="entry name" value="Ig-like_fold"/>
</dbReference>
<dbReference type="InterPro" id="IPR001434">
    <property type="entry name" value="OmcB-like_DUF11"/>
</dbReference>
<dbReference type="RefSeq" id="WP_189066156.1">
    <property type="nucleotide sequence ID" value="NZ_BMQM01000029.1"/>
</dbReference>
<feature type="compositionally biased region" description="Polar residues" evidence="1">
    <location>
        <begin position="1419"/>
        <end position="1444"/>
    </location>
</feature>
<evidence type="ECO:0000313" key="5">
    <source>
        <dbReference type="EMBL" id="GGR68947.1"/>
    </source>
</evidence>
<keyword evidence="2" id="KW-0732">Signal</keyword>
<dbReference type="NCBIfam" id="TIGR01451">
    <property type="entry name" value="B_ant_repeat"/>
    <property type="match status" value="3"/>
</dbReference>
<dbReference type="Gene3D" id="2.60.40.10">
    <property type="entry name" value="Immunoglobulins"/>
    <property type="match status" value="3"/>
</dbReference>
<comment type="caution">
    <text evidence="5">The sequence shown here is derived from an EMBL/GenBank/DDBJ whole genome shotgun (WGS) entry which is preliminary data.</text>
</comment>
<dbReference type="PANTHER" id="PTHR34819:SF3">
    <property type="entry name" value="CELL SURFACE PROTEIN"/>
    <property type="match status" value="1"/>
</dbReference>
<protein>
    <recommendedName>
        <fullName evidence="7">DUF11 domain-containing protein</fullName>
    </recommendedName>
</protein>
<feature type="region of interest" description="Disordered" evidence="1">
    <location>
        <begin position="1414"/>
        <end position="1444"/>
    </location>
</feature>
<feature type="domain" description="DUF7933" evidence="4">
    <location>
        <begin position="515"/>
        <end position="657"/>
    </location>
</feature>
<feature type="domain" description="DUF11" evidence="3">
    <location>
        <begin position="1323"/>
        <end position="1442"/>
    </location>
</feature>
<dbReference type="PANTHER" id="PTHR34819">
    <property type="entry name" value="LARGE CYSTEINE-RICH PERIPLASMIC PROTEIN OMCB"/>
    <property type="match status" value="1"/>
</dbReference>
<evidence type="ECO:0000256" key="2">
    <source>
        <dbReference type="SAM" id="SignalP"/>
    </source>
</evidence>
<dbReference type="InterPro" id="IPR057693">
    <property type="entry name" value="DUF7933"/>
</dbReference>
<evidence type="ECO:0000259" key="4">
    <source>
        <dbReference type="Pfam" id="PF25564"/>
    </source>
</evidence>
<reference evidence="6" key="1">
    <citation type="journal article" date="2019" name="Int. J. Syst. Evol. Microbiol.">
        <title>The Global Catalogue of Microorganisms (GCM) 10K type strain sequencing project: providing services to taxonomists for standard genome sequencing and annotation.</title>
        <authorList>
            <consortium name="The Broad Institute Genomics Platform"/>
            <consortium name="The Broad Institute Genome Sequencing Center for Infectious Disease"/>
            <person name="Wu L."/>
            <person name="Ma J."/>
        </authorList>
    </citation>
    <scope>NUCLEOTIDE SEQUENCE [LARGE SCALE GENOMIC DNA]</scope>
    <source>
        <strain evidence="6">JCM 31404</strain>
    </source>
</reference>
<accession>A0ABQ2RVK2</accession>
<organism evidence="5 6">
    <name type="scientific">Deinococcus seoulensis</name>
    <dbReference type="NCBI Taxonomy" id="1837379"/>
    <lineage>
        <taxon>Bacteria</taxon>
        <taxon>Thermotogati</taxon>
        <taxon>Deinococcota</taxon>
        <taxon>Deinococci</taxon>
        <taxon>Deinococcales</taxon>
        <taxon>Deinococcaceae</taxon>
        <taxon>Deinococcus</taxon>
    </lineage>
</organism>
<feature type="chain" id="PRO_5046773701" description="DUF11 domain-containing protein" evidence="2">
    <location>
        <begin position="34"/>
        <end position="1581"/>
    </location>
</feature>
<dbReference type="EMBL" id="BMQM01000029">
    <property type="protein sequence ID" value="GGR68947.1"/>
    <property type="molecule type" value="Genomic_DNA"/>
</dbReference>
<proteinExistence type="predicted"/>
<dbReference type="SUPFAM" id="SSF69322">
    <property type="entry name" value="Tricorn protease domain 2"/>
    <property type="match status" value="1"/>
</dbReference>
<feature type="signal peptide" evidence="2">
    <location>
        <begin position="1"/>
        <end position="33"/>
    </location>
</feature>
<dbReference type="Pfam" id="PF25564">
    <property type="entry name" value="DUF7933"/>
    <property type="match status" value="1"/>
</dbReference>
<evidence type="ECO:0008006" key="7">
    <source>
        <dbReference type="Google" id="ProtNLM"/>
    </source>
</evidence>
<keyword evidence="6" id="KW-1185">Reference proteome</keyword>
<sequence>MTAPPSRSSRFSSRLRQTAAALLGLAVTGTALADTPLPTTPTYKFQGRLDYVTTGASFRTARNSGTAADACQVGTTATSQAVTGVPAGATIVKALLYWAASADRTGDTTTTLGTVNNDTTVTFDGQTVNAGTTYFDSAPIPNATAPTHYNSFFSNVSDITGYISSLANPNKTYAMSGLTIQTANVNTPGTTPATQTSAHCTNATVLGGWGMYIIYETPTETYKNMVIYEGFDRSQNELTTRTVNGLVVPSVFEARTSVLAWEGDETLNINTTTNVAEALSFGAGQAPTAINNIFNVGGALSGPRQGIFNSTISTGLSSGTTATATGRDDAYGVDFDTFDVTSKVTSGASSATLNIQGSQDLFYISSVPLLITSGVADLSLTKTVSSAAPIQGSTVTYTVTLRNDGPDPASGPAVPTEDVQVRDVLPAGLSFVSSSAATGTYDSATGIWSVPSPVTGGTTTLTITATVTGTGTITNVAEIISSPQPDSDSKTNNGVTTEDDYASVPLVASPPRLNVSKSFSPTTVAAGGVTALTITVANPYSFATSALTITDNIAATMGLSVPLPLRVTANTCGGAIVTGTANTAMTTGANATESNDGAIRLTGGSIPANGSCSVTVNVTVTDAAATTRTNTIPAANVTGTVNGQAATGAAPATATLTTTTSTAGAPFTCDARFYQIRQDTSTLLSNLYLLDRNNLGTGGAAQWSTGFGPGLNALAFNKRDGYFYALNITPFTTGAPFRLYRLGQSGAVEVFNTTIPAGSSIAAAAVDSTGVMYVHKLAQETPLYRIQLPTAPGGAISMLGTLTLSQALPIFDLAFNPVNNLLYGVYTPGGVMEINPTTGASVLRGTFPGFTTTNAIGSAFFDVSGTLYAYQNGGTYGTINLSTGAFTILATGAVAAQSDGASCVFPDNRIDTVKSVGTVTAASALAFDVPYTVTVKNTGTVSNPNVQLTEDLTRVFTTGGPSLTIVSGPTVTSGSVTANTGFNGTSNTALLTGANTMAAGASATITFTVRVTYPDQASVPASGSVLNNTVYASTTGSAPNPGYTFVGGTAIPPVDLLATDISTNGSTPPATANGDTKSPTPVTLPDVADLAIDKSGPVAVGSGGSVTYTIRVWNNGPRSVTGASVTDALPAGFTVTALTCAATGTATCGSQTFPGNVVTITTGTLSVDSDTANATPDGNFLTYTLTGTAPASGTLSNTASVTVPAGAADPTPGNNTSAAAVTRVVDAVNDPAASFGFGVGGTVTVLGNDTVGGAAATTTNATVTVQNDGGITGLTVNASGQLVVPAGTPAGSYTVTYQICDATVTAACDTATVVVSVGAASADLSIAKTGPAFARPGETITYTLTVTNGGPNAASAVAVTDTLPAGVTFVSSVPAPGTVSGQTLTWTFPSVAASASQVITVTATAPTTATLENTPAARSFTNTASVSSATSDPTPGNNSATTAPTDMVYGKLTKQVRNVTTNTAFGTSGGGLPGEILEYCIAFENLGGAALPNFVVVDHVPGNTNALTTAYDADEPTTATGFGVKLTRGALTSYLSSSAADADGGSLTTTGGTFTRGTMTVALGTLAAGESGSTCFQTTIR</sequence>
<dbReference type="InterPro" id="IPR047589">
    <property type="entry name" value="DUF11_rpt"/>
</dbReference>
<dbReference type="Proteomes" id="UP000634308">
    <property type="component" value="Unassembled WGS sequence"/>
</dbReference>
<feature type="domain" description="DUF11" evidence="3">
    <location>
        <begin position="377"/>
        <end position="494"/>
    </location>
</feature>
<dbReference type="Pfam" id="PF01345">
    <property type="entry name" value="DUF11"/>
    <property type="match status" value="3"/>
</dbReference>
<evidence type="ECO:0000259" key="3">
    <source>
        <dbReference type="Pfam" id="PF01345"/>
    </source>
</evidence>
<feature type="domain" description="DUF11" evidence="3">
    <location>
        <begin position="1089"/>
        <end position="1221"/>
    </location>
</feature>
<gene>
    <name evidence="5" type="ORF">GCM10008959_33760</name>
</gene>
<name>A0ABQ2RVK2_9DEIO</name>
<evidence type="ECO:0000313" key="6">
    <source>
        <dbReference type="Proteomes" id="UP000634308"/>
    </source>
</evidence>